<keyword evidence="3" id="KW-0808">Transferase</keyword>
<comment type="catalytic activity">
    <reaction evidence="7">
        <text>adenosine + H2O + H(+) = inosine + NH4(+)</text>
        <dbReference type="Rhea" id="RHEA:24408"/>
        <dbReference type="ChEBI" id="CHEBI:15377"/>
        <dbReference type="ChEBI" id="CHEBI:15378"/>
        <dbReference type="ChEBI" id="CHEBI:16335"/>
        <dbReference type="ChEBI" id="CHEBI:17596"/>
        <dbReference type="ChEBI" id="CHEBI:28938"/>
        <dbReference type="EC" id="3.5.4.4"/>
    </reaction>
    <physiologicalReaction direction="left-to-right" evidence="7">
        <dbReference type="Rhea" id="RHEA:24409"/>
    </physiologicalReaction>
</comment>
<comment type="caution">
    <text evidence="11">The sequence shown here is derived from an EMBL/GenBank/DDBJ whole genome shotgun (WGS) entry which is preliminary data.</text>
</comment>
<dbReference type="Gene3D" id="3.60.140.10">
    <property type="entry name" value="CNF1/YfiH-like putative cysteine hydrolases"/>
    <property type="match status" value="1"/>
</dbReference>
<sequence>MSDKPQPLRSPLLDGPAGQNGKHIVHGFFTRKGGVSEGIYSGLNVGSGSNDVPQLVQENRRRVAETLGVAPDHLITVHQVHSPDVIYVTKPLGTPRPKADAMVTDIPGIAIGALSADCGPVLFADHQAGIIGSAHAGWRGAFTGVLENTIEAMIRLGAKRENIIAVLGPTIGPENYEIGPEFYSEFTGKDPSFAKYFQPSAKDDHKLFDLWAFITDRLTAAGVKAEALRQCTYADEKQFYSYRRTTHRGEPDYGRQIAAIAIVTD</sequence>
<evidence type="ECO:0000256" key="6">
    <source>
        <dbReference type="ARBA" id="ARBA00022833"/>
    </source>
</evidence>
<dbReference type="GO" id="GO:0017061">
    <property type="term" value="F:S-methyl-5-thioadenosine phosphorylase activity"/>
    <property type="evidence" value="ECO:0007669"/>
    <property type="project" value="UniProtKB-EC"/>
</dbReference>
<reference evidence="11 12" key="1">
    <citation type="journal article" date="2003" name="Int. J. Syst. Evol. Microbiol.">
        <title>Towards a standardized format for the description of a novel species (of an established genus): Ochrobactrum gallinifaecis sp. nov.</title>
        <authorList>
            <person name="Kampfer P."/>
            <person name="Buczolits S."/>
            <person name="Albrecht A."/>
            <person name="Busse H.J."/>
            <person name="Stackebrandt E."/>
        </authorList>
    </citation>
    <scope>NUCLEOTIDE SEQUENCE [LARGE SCALE GENOMIC DNA]</scope>
    <source>
        <strain evidence="11 12">ISO 196</strain>
    </source>
</reference>
<dbReference type="InterPro" id="IPR011324">
    <property type="entry name" value="Cytotoxic_necrot_fac-like_cat"/>
</dbReference>
<evidence type="ECO:0000313" key="11">
    <source>
        <dbReference type="EMBL" id="TPF76549.1"/>
    </source>
</evidence>
<gene>
    <name evidence="11" type="primary">pgeF</name>
    <name evidence="11" type="ORF">FHY56_03360</name>
</gene>
<proteinExistence type="inferred from homology"/>
<evidence type="ECO:0000256" key="1">
    <source>
        <dbReference type="ARBA" id="ARBA00000553"/>
    </source>
</evidence>
<keyword evidence="12" id="KW-1185">Reference proteome</keyword>
<dbReference type="OrthoDB" id="4279at2"/>
<dbReference type="GO" id="GO:0005507">
    <property type="term" value="F:copper ion binding"/>
    <property type="evidence" value="ECO:0007669"/>
    <property type="project" value="TreeGrafter"/>
</dbReference>
<protein>
    <recommendedName>
        <fullName evidence="10">Purine nucleoside phosphorylase</fullName>
    </recommendedName>
</protein>
<dbReference type="NCBIfam" id="TIGR00726">
    <property type="entry name" value="peptidoglycan editing factor PgeF"/>
    <property type="match status" value="1"/>
</dbReference>
<evidence type="ECO:0000256" key="9">
    <source>
        <dbReference type="ARBA" id="ARBA00049893"/>
    </source>
</evidence>
<dbReference type="PANTHER" id="PTHR30616:SF2">
    <property type="entry name" value="PURINE NUCLEOSIDE PHOSPHORYLASE LACC1"/>
    <property type="match status" value="1"/>
</dbReference>
<keyword evidence="6" id="KW-0862">Zinc</keyword>
<dbReference type="PANTHER" id="PTHR30616">
    <property type="entry name" value="UNCHARACTERIZED PROTEIN YFIH"/>
    <property type="match status" value="1"/>
</dbReference>
<evidence type="ECO:0000256" key="3">
    <source>
        <dbReference type="ARBA" id="ARBA00022679"/>
    </source>
</evidence>
<evidence type="ECO:0000256" key="2">
    <source>
        <dbReference type="ARBA" id="ARBA00007353"/>
    </source>
</evidence>
<dbReference type="InterPro" id="IPR038371">
    <property type="entry name" value="Cu_polyphenol_OxRdtase_sf"/>
</dbReference>
<comment type="catalytic activity">
    <reaction evidence="1">
        <text>inosine + phosphate = alpha-D-ribose 1-phosphate + hypoxanthine</text>
        <dbReference type="Rhea" id="RHEA:27646"/>
        <dbReference type="ChEBI" id="CHEBI:17368"/>
        <dbReference type="ChEBI" id="CHEBI:17596"/>
        <dbReference type="ChEBI" id="CHEBI:43474"/>
        <dbReference type="ChEBI" id="CHEBI:57720"/>
        <dbReference type="EC" id="2.4.2.1"/>
    </reaction>
    <physiologicalReaction direction="left-to-right" evidence="1">
        <dbReference type="Rhea" id="RHEA:27647"/>
    </physiologicalReaction>
</comment>
<accession>A0A502BS89</accession>
<dbReference type="RefSeq" id="WP_140903762.1">
    <property type="nucleotide sequence ID" value="NZ_JBHTMD010000020.1"/>
</dbReference>
<keyword evidence="5" id="KW-0378">Hydrolase</keyword>
<dbReference type="Proteomes" id="UP000315388">
    <property type="component" value="Unassembled WGS sequence"/>
</dbReference>
<evidence type="ECO:0000256" key="5">
    <source>
        <dbReference type="ARBA" id="ARBA00022801"/>
    </source>
</evidence>
<name>A0A502BS89_9HYPH</name>
<comment type="catalytic activity">
    <reaction evidence="9">
        <text>S-methyl-5'-thioadenosine + phosphate = 5-(methylsulfanyl)-alpha-D-ribose 1-phosphate + adenine</text>
        <dbReference type="Rhea" id="RHEA:11852"/>
        <dbReference type="ChEBI" id="CHEBI:16708"/>
        <dbReference type="ChEBI" id="CHEBI:17509"/>
        <dbReference type="ChEBI" id="CHEBI:43474"/>
        <dbReference type="ChEBI" id="CHEBI:58533"/>
        <dbReference type="EC" id="2.4.2.28"/>
    </reaction>
    <physiologicalReaction direction="left-to-right" evidence="9">
        <dbReference type="Rhea" id="RHEA:11853"/>
    </physiologicalReaction>
</comment>
<dbReference type="Pfam" id="PF02578">
    <property type="entry name" value="Cu-oxidase_4"/>
    <property type="match status" value="1"/>
</dbReference>
<evidence type="ECO:0000256" key="4">
    <source>
        <dbReference type="ARBA" id="ARBA00022723"/>
    </source>
</evidence>
<evidence type="ECO:0000256" key="8">
    <source>
        <dbReference type="ARBA" id="ARBA00048968"/>
    </source>
</evidence>
<keyword evidence="4" id="KW-0479">Metal-binding</keyword>
<dbReference type="EMBL" id="VEWJ01000002">
    <property type="protein sequence ID" value="TPF76549.1"/>
    <property type="molecule type" value="Genomic_DNA"/>
</dbReference>
<evidence type="ECO:0000256" key="7">
    <source>
        <dbReference type="ARBA" id="ARBA00047989"/>
    </source>
</evidence>
<evidence type="ECO:0000256" key="10">
    <source>
        <dbReference type="RuleBase" id="RU361274"/>
    </source>
</evidence>
<evidence type="ECO:0000313" key="12">
    <source>
        <dbReference type="Proteomes" id="UP000315388"/>
    </source>
</evidence>
<dbReference type="InterPro" id="IPR003730">
    <property type="entry name" value="Cu_polyphenol_OxRdtase"/>
</dbReference>
<dbReference type="AlphaFoldDB" id="A0A502BS89"/>
<dbReference type="CDD" id="cd16833">
    <property type="entry name" value="YfiH"/>
    <property type="match status" value="1"/>
</dbReference>
<organism evidence="11 12">
    <name type="scientific">Brucella gallinifaecis</name>
    <dbReference type="NCBI Taxonomy" id="215590"/>
    <lineage>
        <taxon>Bacteria</taxon>
        <taxon>Pseudomonadati</taxon>
        <taxon>Pseudomonadota</taxon>
        <taxon>Alphaproteobacteria</taxon>
        <taxon>Hyphomicrobiales</taxon>
        <taxon>Brucellaceae</taxon>
        <taxon>Brucella/Ochrobactrum group</taxon>
        <taxon>Brucella</taxon>
    </lineage>
</organism>
<comment type="catalytic activity">
    <reaction evidence="8">
        <text>adenosine + phosphate = alpha-D-ribose 1-phosphate + adenine</text>
        <dbReference type="Rhea" id="RHEA:27642"/>
        <dbReference type="ChEBI" id="CHEBI:16335"/>
        <dbReference type="ChEBI" id="CHEBI:16708"/>
        <dbReference type="ChEBI" id="CHEBI:43474"/>
        <dbReference type="ChEBI" id="CHEBI:57720"/>
        <dbReference type="EC" id="2.4.2.1"/>
    </reaction>
    <physiologicalReaction direction="left-to-right" evidence="8">
        <dbReference type="Rhea" id="RHEA:27643"/>
    </physiologicalReaction>
</comment>
<comment type="similarity">
    <text evidence="2 10">Belongs to the purine nucleoside phosphorylase YfiH/LACC1 family.</text>
</comment>
<dbReference type="GO" id="GO:0016787">
    <property type="term" value="F:hydrolase activity"/>
    <property type="evidence" value="ECO:0007669"/>
    <property type="project" value="UniProtKB-KW"/>
</dbReference>
<dbReference type="SUPFAM" id="SSF64438">
    <property type="entry name" value="CNF1/YfiH-like putative cysteine hydrolases"/>
    <property type="match status" value="1"/>
</dbReference>